<feature type="compositionally biased region" description="Polar residues" evidence="2">
    <location>
        <begin position="265"/>
        <end position="275"/>
    </location>
</feature>
<name>F2GC90_ALTMD</name>
<evidence type="ECO:0000256" key="1">
    <source>
        <dbReference type="SAM" id="Coils"/>
    </source>
</evidence>
<sequence>MTDFNPAQLLSTALNYQSARRQQDLDEEYRNELAQLNRVKEIARQKEAGRALDQVDVDLGIKQQAANTDATFKANMGDMYSAQAYTMRNTDSRKQELHDLGIQEADALKRDQILRNGVGMFYTPDANTQSVRAKSVDELYDAGQGREVLSLLRRTDTTGALGEDQILGANRLNDGSYEVTYQSVKGGNPYKRVYSGSQVNALYQNSLQTLNQRLGVTPEALTQMYTQTGGGFAPAPQEVPVPVDTSVTPDQGQSFLELTSGAEATATTRPQQRSMPTEWGSFTKKGPDAVNNYAEASPVTNAQRDLINQNKANIKALASGKPENIRQLQDPSAIAKAPKNYVIDPSKVTPEMQDKAIQKVGKAASGSRLTGTEKYDTIVTNLSSGIWDMQQGQNFARFGSADIPTTKEAEKTKVDLLVAAGAAKAKPTDPAKTLDLNERVAGHLARLTVEDYDDMDENERAIAESSVLNEFQKAQSILGKDIINSDNINTVIAGRRIGEKAADEYQDWFSFREGESVVHNINPTVLGAAVSAAGAIGNESLSDAFIEKGMVLSRELQNAGRPNITPEMLFATYVKQAKKTPGITMDEFKTMITNFNK</sequence>
<dbReference type="Proteomes" id="UP000001870">
    <property type="component" value="Chromosome"/>
</dbReference>
<dbReference type="KEGG" id="amc:MADE_1014560"/>
<evidence type="ECO:0000313" key="4">
    <source>
        <dbReference type="Proteomes" id="UP000001870"/>
    </source>
</evidence>
<keyword evidence="4" id="KW-1185">Reference proteome</keyword>
<feature type="region of interest" description="Disordered" evidence="2">
    <location>
        <begin position="260"/>
        <end position="292"/>
    </location>
</feature>
<reference evidence="3 4" key="2">
    <citation type="journal article" date="2015" name="Antonie Van Leeuwenhoek">
        <title>Ecophysiological diversity of a novel member of the genus Alteromonas, and description of Alteromonas mediterranea sp. nov.</title>
        <authorList>
            <person name="Ivanova E.P."/>
            <person name="Lopez-Perez M."/>
            <person name="Zabalos M."/>
            <person name="Nguyen S.H."/>
            <person name="Webb H.K."/>
            <person name="Ryan J."/>
            <person name="Lagutin K."/>
            <person name="Vyssotski M."/>
            <person name="Crawford R.J."/>
            <person name="Rodriguez-Valera F."/>
        </authorList>
    </citation>
    <scope>NUCLEOTIDE SEQUENCE [LARGE SCALE GENOMIC DNA]</scope>
    <source>
        <strain evidence="4">DSM 17117 / CIP 110805 / LMG 28347 / Deep ecotype</strain>
    </source>
</reference>
<feature type="coiled-coil region" evidence="1">
    <location>
        <begin position="19"/>
        <end position="46"/>
    </location>
</feature>
<gene>
    <name evidence="3" type="ordered locus">MADE_1014560</name>
</gene>
<evidence type="ECO:0000256" key="2">
    <source>
        <dbReference type="SAM" id="MobiDB-lite"/>
    </source>
</evidence>
<dbReference type="HOGENOM" id="CLU_456841_0_0_6"/>
<dbReference type="AlphaFoldDB" id="F2GC90"/>
<dbReference type="RefSeq" id="WP_012519338.1">
    <property type="nucleotide sequence ID" value="NC_011138.3"/>
</dbReference>
<reference evidence="3 4" key="1">
    <citation type="journal article" date="2008" name="ISME J.">
        <title>Comparative genomics of two ecotypes of the marine planktonic copiotroph Alteromonas macleodii suggests alternative lifestyles associated with different kinds of particulate organic matter.</title>
        <authorList>
            <person name="Ivars-Martinez E."/>
            <person name="Martin-Cuadrado A.B."/>
            <person name="D'Auria G."/>
            <person name="Mira A."/>
            <person name="Ferriera S."/>
            <person name="Johnson J."/>
            <person name="Friedman R."/>
            <person name="Rodriguez-Valera F."/>
        </authorList>
    </citation>
    <scope>NUCLEOTIDE SEQUENCE [LARGE SCALE GENOMIC DNA]</scope>
    <source>
        <strain evidence="4">DSM 17117 / CIP 110805 / LMG 28347 / Deep ecotype</strain>
    </source>
</reference>
<organism evidence="3 4">
    <name type="scientific">Alteromonas mediterranea (strain DSM 17117 / CIP 110805 / LMG 28347 / Deep ecotype)</name>
    <dbReference type="NCBI Taxonomy" id="1774373"/>
    <lineage>
        <taxon>Bacteria</taxon>
        <taxon>Pseudomonadati</taxon>
        <taxon>Pseudomonadota</taxon>
        <taxon>Gammaproteobacteria</taxon>
        <taxon>Alteromonadales</taxon>
        <taxon>Alteromonadaceae</taxon>
        <taxon>Alteromonas/Salinimonas group</taxon>
        <taxon>Alteromonas</taxon>
    </lineage>
</organism>
<accession>F2GC90</accession>
<evidence type="ECO:0000313" key="3">
    <source>
        <dbReference type="EMBL" id="AEA99046.1"/>
    </source>
</evidence>
<keyword evidence="1" id="KW-0175">Coiled coil</keyword>
<dbReference type="EMBL" id="CP001103">
    <property type="protein sequence ID" value="AEA99046.1"/>
    <property type="molecule type" value="Genomic_DNA"/>
</dbReference>
<protein>
    <submittedName>
        <fullName evidence="3">Uncharacterized protein</fullName>
    </submittedName>
</protein>
<proteinExistence type="predicted"/>